<dbReference type="OrthoDB" id="9955212at2"/>
<name>A0A410V6W1_9BRAD</name>
<dbReference type="EMBL" id="BMHC01000004">
    <property type="protein sequence ID" value="GGI23789.1"/>
    <property type="molecule type" value="Genomic_DNA"/>
</dbReference>
<keyword evidence="3" id="KW-1185">Reference proteome</keyword>
<dbReference type="EMBL" id="CP030057">
    <property type="protein sequence ID" value="QOZ60502.1"/>
    <property type="molecule type" value="Genomic_DNA"/>
</dbReference>
<gene>
    <name evidence="1" type="ORF">GCM10010987_26140</name>
    <name evidence="2" type="ORF">XH86_18580</name>
</gene>
<organism evidence="1 4">
    <name type="scientific">Bradyrhizobium guangdongense</name>
    <dbReference type="NCBI Taxonomy" id="1325090"/>
    <lineage>
        <taxon>Bacteria</taxon>
        <taxon>Pseudomonadati</taxon>
        <taxon>Pseudomonadota</taxon>
        <taxon>Alphaproteobacteria</taxon>
        <taxon>Hyphomicrobiales</taxon>
        <taxon>Nitrobacteraceae</taxon>
        <taxon>Bradyrhizobium</taxon>
    </lineage>
</organism>
<proteinExistence type="predicted"/>
<sequence length="59" mass="6660">MHDYVVTCVNPRTGEFKPATLALNDLQLARAKRFELVFEPSMTRAIPEGFMPCETFATP</sequence>
<dbReference type="Proteomes" id="UP000593880">
    <property type="component" value="Chromosome"/>
</dbReference>
<evidence type="ECO:0000313" key="4">
    <source>
        <dbReference type="Proteomes" id="UP000625079"/>
    </source>
</evidence>
<evidence type="ECO:0000313" key="3">
    <source>
        <dbReference type="Proteomes" id="UP000593880"/>
    </source>
</evidence>
<accession>A0A410V6W1</accession>
<dbReference type="RefSeq" id="WP_128966107.1">
    <property type="nucleotide sequence ID" value="NZ_BMHC01000004.1"/>
</dbReference>
<reference evidence="1" key="1">
    <citation type="journal article" date="2014" name="Int. J. Syst. Evol. Microbiol.">
        <title>Complete genome sequence of Corynebacterium casei LMG S-19264T (=DSM 44701T), isolated from a smear-ripened cheese.</title>
        <authorList>
            <consortium name="US DOE Joint Genome Institute (JGI-PGF)"/>
            <person name="Walter F."/>
            <person name="Albersmeier A."/>
            <person name="Kalinowski J."/>
            <person name="Ruckert C."/>
        </authorList>
    </citation>
    <scope>NUCLEOTIDE SEQUENCE</scope>
    <source>
        <strain evidence="1">CGMCC 1.15034</strain>
    </source>
</reference>
<dbReference type="AlphaFoldDB" id="A0A410V6W1"/>
<reference evidence="1" key="3">
    <citation type="submission" date="2022-12" db="EMBL/GenBank/DDBJ databases">
        <authorList>
            <person name="Sun Q."/>
            <person name="Zhou Y."/>
        </authorList>
    </citation>
    <scope>NUCLEOTIDE SEQUENCE</scope>
    <source>
        <strain evidence="1">CGMCC 1.15034</strain>
    </source>
</reference>
<dbReference type="Proteomes" id="UP000625079">
    <property type="component" value="Unassembled WGS sequence"/>
</dbReference>
<protein>
    <submittedName>
        <fullName evidence="1">Uncharacterized protein</fullName>
    </submittedName>
</protein>
<evidence type="ECO:0000313" key="2">
    <source>
        <dbReference type="EMBL" id="QOZ60502.1"/>
    </source>
</evidence>
<evidence type="ECO:0000313" key="1">
    <source>
        <dbReference type="EMBL" id="GGI23789.1"/>
    </source>
</evidence>
<reference evidence="2 3" key="2">
    <citation type="submission" date="2018-06" db="EMBL/GenBank/DDBJ databases">
        <title>Comparative genomics of rhizobia nodulating Arachis hypogaea in China.</title>
        <authorList>
            <person name="Li Y."/>
        </authorList>
    </citation>
    <scope>NUCLEOTIDE SEQUENCE [LARGE SCALE GENOMIC DNA]</scope>
    <source>
        <strain evidence="2 3">CCBAU 51658</strain>
    </source>
</reference>